<comment type="similarity">
    <text evidence="1">Belongs to the 3-oxoacid CoA-transferase subunit A family.</text>
</comment>
<evidence type="ECO:0000256" key="2">
    <source>
        <dbReference type="ARBA" id="ARBA00022679"/>
    </source>
</evidence>
<dbReference type="PANTHER" id="PTHR13707">
    <property type="entry name" value="KETOACID-COENZYME A TRANSFERASE"/>
    <property type="match status" value="1"/>
</dbReference>
<evidence type="ECO:0000313" key="3">
    <source>
        <dbReference type="EMBL" id="RDV16428.1"/>
    </source>
</evidence>
<dbReference type="RefSeq" id="WP_115564288.1">
    <property type="nucleotide sequence ID" value="NZ_QRGR01000004.1"/>
</dbReference>
<dbReference type="EMBL" id="QRGR01000004">
    <property type="protein sequence ID" value="RDV16428.1"/>
    <property type="molecule type" value="Genomic_DNA"/>
</dbReference>
<sequence length="232" mass="25434">MINKTVENARQALQGVQDGMTLMLGGFGLCGIPENSIQELLRLGVKNLTCISNNAGVDDFGIGLLLQQHQVKKMISSYVGENAEFERQLLSGELEVDLIPQGTLAERIRAGGAGIPAFFTPAGFGTEVGEGKETREFDGKMYLMESWLRADFSFVKAWKGDTAGNLIYKGTARNFNPMMATAGKITVAEVEELVPAGELDPNMIHTPGIFVQRIFEGKNYEKRIEQRTVRTA</sequence>
<dbReference type="PANTHER" id="PTHR13707:SF60">
    <property type="entry name" value="ACETATE COA-TRANSFERASE SUBUNIT ALPHA"/>
    <property type="match status" value="1"/>
</dbReference>
<keyword evidence="4" id="KW-1185">Reference proteome</keyword>
<dbReference type="InterPro" id="IPR004165">
    <property type="entry name" value="CoA_trans_fam_I"/>
</dbReference>
<evidence type="ECO:0000313" key="4">
    <source>
        <dbReference type="Proteomes" id="UP000256708"/>
    </source>
</evidence>
<dbReference type="InterPro" id="IPR037171">
    <property type="entry name" value="NagB/RpiA_transferase-like"/>
</dbReference>
<proteinExistence type="inferred from homology"/>
<evidence type="ECO:0000256" key="1">
    <source>
        <dbReference type="ARBA" id="ARBA00005612"/>
    </source>
</evidence>
<name>A0A3D8LGA7_9BACT</name>
<dbReference type="NCBIfam" id="TIGR02429">
    <property type="entry name" value="pcaI_scoA_fam"/>
    <property type="match status" value="1"/>
</dbReference>
<dbReference type="SUPFAM" id="SSF100950">
    <property type="entry name" value="NagB/RpiA/CoA transferase-like"/>
    <property type="match status" value="1"/>
</dbReference>
<gene>
    <name evidence="3" type="ORF">DXT99_04300</name>
</gene>
<accession>A0A3D8LGA7</accession>
<keyword evidence="2 3" id="KW-0808">Transferase</keyword>
<protein>
    <submittedName>
        <fullName evidence="3">CoA transferase subunit A</fullName>
    </submittedName>
</protein>
<dbReference type="SMART" id="SM00882">
    <property type="entry name" value="CoA_trans"/>
    <property type="match status" value="1"/>
</dbReference>
<dbReference type="Proteomes" id="UP000256708">
    <property type="component" value="Unassembled WGS sequence"/>
</dbReference>
<reference evidence="4" key="1">
    <citation type="submission" date="2018-08" db="EMBL/GenBank/DDBJ databases">
        <authorList>
            <person name="Liu Z.-W."/>
            <person name="Du Z.-J."/>
        </authorList>
    </citation>
    <scope>NUCLEOTIDE SEQUENCE [LARGE SCALE GENOMIC DNA]</scope>
    <source>
        <strain evidence="4">H4X</strain>
    </source>
</reference>
<dbReference type="PROSITE" id="PS01273">
    <property type="entry name" value="COA_TRANSF_1"/>
    <property type="match status" value="1"/>
</dbReference>
<dbReference type="Gene3D" id="3.40.1080.10">
    <property type="entry name" value="Glutaconate Coenzyme A-transferase"/>
    <property type="match status" value="1"/>
</dbReference>
<dbReference type="InterPro" id="IPR012792">
    <property type="entry name" value="3-oxoacid_CoA-transf_A"/>
</dbReference>
<dbReference type="GO" id="GO:0008410">
    <property type="term" value="F:CoA-transferase activity"/>
    <property type="evidence" value="ECO:0007669"/>
    <property type="project" value="InterPro"/>
</dbReference>
<dbReference type="AlphaFoldDB" id="A0A3D8LGA7"/>
<dbReference type="InterPro" id="IPR004163">
    <property type="entry name" value="CoA_transf_BS"/>
</dbReference>
<comment type="caution">
    <text evidence="3">The sequence shown here is derived from an EMBL/GenBank/DDBJ whole genome shotgun (WGS) entry which is preliminary data.</text>
</comment>
<dbReference type="OrthoDB" id="9777193at2"/>
<dbReference type="Pfam" id="PF01144">
    <property type="entry name" value="CoA_trans"/>
    <property type="match status" value="1"/>
</dbReference>
<organism evidence="3 4">
    <name type="scientific">Pontibacter diazotrophicus</name>
    <dbReference type="NCBI Taxonomy" id="1400979"/>
    <lineage>
        <taxon>Bacteria</taxon>
        <taxon>Pseudomonadati</taxon>
        <taxon>Bacteroidota</taxon>
        <taxon>Cytophagia</taxon>
        <taxon>Cytophagales</taxon>
        <taxon>Hymenobacteraceae</taxon>
        <taxon>Pontibacter</taxon>
    </lineage>
</organism>